<dbReference type="Gene3D" id="3.40.50.360">
    <property type="match status" value="1"/>
</dbReference>
<comment type="similarity">
    <text evidence="3 8">Belongs to the flavodoxin family.</text>
</comment>
<dbReference type="InterPro" id="IPR029039">
    <property type="entry name" value="Flavoprotein-like_sf"/>
</dbReference>
<evidence type="ECO:0000313" key="11">
    <source>
        <dbReference type="Proteomes" id="UP001601058"/>
    </source>
</evidence>
<comment type="function">
    <text evidence="2 8">Low-potential electron donor to a number of redox enzymes.</text>
</comment>
<dbReference type="Pfam" id="PF00258">
    <property type="entry name" value="Flavodoxin_1"/>
    <property type="match status" value="1"/>
</dbReference>
<dbReference type="EMBL" id="JBIACJ010000008">
    <property type="protein sequence ID" value="MFE8697691.1"/>
    <property type="molecule type" value="Genomic_DNA"/>
</dbReference>
<dbReference type="SUPFAM" id="SSF52218">
    <property type="entry name" value="Flavoproteins"/>
    <property type="match status" value="1"/>
</dbReference>
<evidence type="ECO:0000259" key="9">
    <source>
        <dbReference type="PROSITE" id="PS50902"/>
    </source>
</evidence>
<comment type="cofactor">
    <cofactor evidence="1 8">
        <name>FMN</name>
        <dbReference type="ChEBI" id="CHEBI:58210"/>
    </cofactor>
</comment>
<feature type="domain" description="Flavodoxin-like" evidence="9">
    <location>
        <begin position="4"/>
        <end position="144"/>
    </location>
</feature>
<comment type="caution">
    <text evidence="10">The sequence shown here is derived from an EMBL/GenBank/DDBJ whole genome shotgun (WGS) entry which is preliminary data.</text>
</comment>
<evidence type="ECO:0000256" key="4">
    <source>
        <dbReference type="ARBA" id="ARBA00022448"/>
    </source>
</evidence>
<evidence type="ECO:0000256" key="2">
    <source>
        <dbReference type="ARBA" id="ARBA00003297"/>
    </source>
</evidence>
<evidence type="ECO:0000256" key="7">
    <source>
        <dbReference type="ARBA" id="ARBA00022982"/>
    </source>
</evidence>
<dbReference type="Proteomes" id="UP001601058">
    <property type="component" value="Unassembled WGS sequence"/>
</dbReference>
<sequence>MMKFFIGYVSMSGNTEDIANALKESLLLTGCEVEMECLDKIEGNIVLPYDCIFIGTYTWGDGDLPYEAEGFFDELDRLDLSGKHVACFGSGDYAYPKFCGAVDVFAEKLEEKGCLVFDKRLKVEFAPETDEQVIECQQFAQSVFEWVVRTKESELV</sequence>
<proteinExistence type="inferred from homology"/>
<keyword evidence="6 8" id="KW-0288">FMN</keyword>
<evidence type="ECO:0000256" key="8">
    <source>
        <dbReference type="RuleBase" id="RU367037"/>
    </source>
</evidence>
<dbReference type="NCBIfam" id="NF005246">
    <property type="entry name" value="PRK06756.1"/>
    <property type="match status" value="1"/>
</dbReference>
<evidence type="ECO:0000256" key="5">
    <source>
        <dbReference type="ARBA" id="ARBA00022630"/>
    </source>
</evidence>
<keyword evidence="5 8" id="KW-0285">Flavoprotein</keyword>
<dbReference type="NCBIfam" id="NF005216">
    <property type="entry name" value="PRK06703.1"/>
    <property type="match status" value="1"/>
</dbReference>
<dbReference type="InterPro" id="IPR008254">
    <property type="entry name" value="Flavodoxin/NO_synth"/>
</dbReference>
<dbReference type="NCBIfam" id="TIGR01753">
    <property type="entry name" value="flav_short"/>
    <property type="match status" value="1"/>
</dbReference>
<protein>
    <recommendedName>
        <fullName evidence="8">Flavodoxin</fullName>
    </recommendedName>
</protein>
<dbReference type="RefSeq" id="WP_389221359.1">
    <property type="nucleotide sequence ID" value="NZ_JBIACJ010000008.1"/>
</dbReference>
<keyword evidence="7 8" id="KW-0249">Electron transport</keyword>
<evidence type="ECO:0000256" key="6">
    <source>
        <dbReference type="ARBA" id="ARBA00022643"/>
    </source>
</evidence>
<dbReference type="PANTHER" id="PTHR42809:SF1">
    <property type="entry name" value="FLAVODOXIN 1"/>
    <property type="match status" value="1"/>
</dbReference>
<gene>
    <name evidence="10" type="ORF">ACFYKT_15235</name>
</gene>
<dbReference type="PANTHER" id="PTHR42809">
    <property type="entry name" value="FLAVODOXIN 2"/>
    <property type="match status" value="1"/>
</dbReference>
<evidence type="ECO:0000256" key="3">
    <source>
        <dbReference type="ARBA" id="ARBA00005267"/>
    </source>
</evidence>
<dbReference type="PROSITE" id="PS50902">
    <property type="entry name" value="FLAVODOXIN_LIKE"/>
    <property type="match status" value="1"/>
</dbReference>
<organism evidence="10 11">
    <name type="scientific">Cytobacillus mangrovibacter</name>
    <dbReference type="NCBI Taxonomy" id="3299024"/>
    <lineage>
        <taxon>Bacteria</taxon>
        <taxon>Bacillati</taxon>
        <taxon>Bacillota</taxon>
        <taxon>Bacilli</taxon>
        <taxon>Bacillales</taxon>
        <taxon>Bacillaceae</taxon>
        <taxon>Cytobacillus</taxon>
    </lineage>
</organism>
<name>A0ABW6K0J9_9BACI</name>
<keyword evidence="4 8" id="KW-0813">Transport</keyword>
<accession>A0ABW6K0J9</accession>
<keyword evidence="11" id="KW-1185">Reference proteome</keyword>
<dbReference type="InterPro" id="IPR050619">
    <property type="entry name" value="Flavodoxin"/>
</dbReference>
<evidence type="ECO:0000256" key="1">
    <source>
        <dbReference type="ARBA" id="ARBA00001917"/>
    </source>
</evidence>
<reference evidence="10 11" key="1">
    <citation type="submission" date="2024-08" db="EMBL/GenBank/DDBJ databases">
        <title>Two novel Cytobacillus novel species.</title>
        <authorList>
            <person name="Liu G."/>
        </authorList>
    </citation>
    <scope>NUCLEOTIDE SEQUENCE [LARGE SCALE GENOMIC DNA]</scope>
    <source>
        <strain evidence="10 11">FJAT-53684</strain>
    </source>
</reference>
<evidence type="ECO:0000313" key="10">
    <source>
        <dbReference type="EMBL" id="MFE8697691.1"/>
    </source>
</evidence>
<dbReference type="InterPro" id="IPR010087">
    <property type="entry name" value="Flav_short"/>
</dbReference>